<name>A0ABV9GSF2_9BACL</name>
<gene>
    <name evidence="1" type="ORF">ACFO4N_17355</name>
</gene>
<dbReference type="Proteomes" id="UP001596022">
    <property type="component" value="Unassembled WGS sequence"/>
</dbReference>
<dbReference type="RefSeq" id="WP_376847581.1">
    <property type="nucleotide sequence ID" value="NZ_JBHSFW010000023.1"/>
</dbReference>
<organism evidence="1 2">
    <name type="scientific">Camelliibacillus cellulosilyticus</name>
    <dbReference type="NCBI Taxonomy" id="2174486"/>
    <lineage>
        <taxon>Bacteria</taxon>
        <taxon>Bacillati</taxon>
        <taxon>Bacillota</taxon>
        <taxon>Bacilli</taxon>
        <taxon>Bacillales</taxon>
        <taxon>Sporolactobacillaceae</taxon>
        <taxon>Camelliibacillus</taxon>
    </lineage>
</organism>
<protein>
    <submittedName>
        <fullName evidence="1">Uncharacterized protein</fullName>
    </submittedName>
</protein>
<keyword evidence="2" id="KW-1185">Reference proteome</keyword>
<reference evidence="2" key="1">
    <citation type="journal article" date="2019" name="Int. J. Syst. Evol. Microbiol.">
        <title>The Global Catalogue of Microorganisms (GCM) 10K type strain sequencing project: providing services to taxonomists for standard genome sequencing and annotation.</title>
        <authorList>
            <consortium name="The Broad Institute Genomics Platform"/>
            <consortium name="The Broad Institute Genome Sequencing Center for Infectious Disease"/>
            <person name="Wu L."/>
            <person name="Ma J."/>
        </authorList>
    </citation>
    <scope>NUCLEOTIDE SEQUENCE [LARGE SCALE GENOMIC DNA]</scope>
    <source>
        <strain evidence="2">CGMCC 1.16306</strain>
    </source>
</reference>
<sequence length="83" mass="9995">MEEFVFFLEYDGKKTNTYAYNKPVDQVTAMHVKQALDKFSKKNRLICARYDVLQDGGYRAYLVQKSWLRGQKELIYYIENRRT</sequence>
<comment type="caution">
    <text evidence="1">The sequence shown here is derived from an EMBL/GenBank/DDBJ whole genome shotgun (WGS) entry which is preliminary data.</text>
</comment>
<dbReference type="EMBL" id="JBHSFW010000023">
    <property type="protein sequence ID" value="MFC4620469.1"/>
    <property type="molecule type" value="Genomic_DNA"/>
</dbReference>
<evidence type="ECO:0000313" key="2">
    <source>
        <dbReference type="Proteomes" id="UP001596022"/>
    </source>
</evidence>
<proteinExistence type="predicted"/>
<accession>A0ABV9GSF2</accession>
<evidence type="ECO:0000313" key="1">
    <source>
        <dbReference type="EMBL" id="MFC4620469.1"/>
    </source>
</evidence>